<protein>
    <submittedName>
        <fullName evidence="2">Uncharacterized protein</fullName>
    </submittedName>
</protein>
<evidence type="ECO:0000313" key="2">
    <source>
        <dbReference type="EMBL" id="KAF9332338.1"/>
    </source>
</evidence>
<dbReference type="EMBL" id="JAAAUY010000266">
    <property type="protein sequence ID" value="KAF9332338.1"/>
    <property type="molecule type" value="Genomic_DNA"/>
</dbReference>
<evidence type="ECO:0000313" key="3">
    <source>
        <dbReference type="Proteomes" id="UP000696485"/>
    </source>
</evidence>
<dbReference type="Gene3D" id="3.80.10.10">
    <property type="entry name" value="Ribonuclease Inhibitor"/>
    <property type="match status" value="1"/>
</dbReference>
<feature type="region of interest" description="Disordered" evidence="1">
    <location>
        <begin position="499"/>
        <end position="521"/>
    </location>
</feature>
<keyword evidence="3" id="KW-1185">Reference proteome</keyword>
<feature type="compositionally biased region" description="Low complexity" evidence="1">
    <location>
        <begin position="503"/>
        <end position="512"/>
    </location>
</feature>
<dbReference type="SUPFAM" id="SSF52047">
    <property type="entry name" value="RNI-like"/>
    <property type="match status" value="1"/>
</dbReference>
<dbReference type="InterPro" id="IPR032675">
    <property type="entry name" value="LRR_dom_sf"/>
</dbReference>
<reference evidence="2" key="1">
    <citation type="journal article" date="2020" name="Fungal Divers.">
        <title>Resolving the Mortierellaceae phylogeny through synthesis of multi-gene phylogenetics and phylogenomics.</title>
        <authorList>
            <person name="Vandepol N."/>
            <person name="Liber J."/>
            <person name="Desiro A."/>
            <person name="Na H."/>
            <person name="Kennedy M."/>
            <person name="Barry K."/>
            <person name="Grigoriev I.V."/>
            <person name="Miller A.N."/>
            <person name="O'Donnell K."/>
            <person name="Stajich J.E."/>
            <person name="Bonito G."/>
        </authorList>
    </citation>
    <scope>NUCLEOTIDE SEQUENCE</scope>
    <source>
        <strain evidence="2">NVP1</strain>
    </source>
</reference>
<accession>A0A9P5VM53</accession>
<dbReference type="AlphaFoldDB" id="A0A9P5VM53"/>
<evidence type="ECO:0000256" key="1">
    <source>
        <dbReference type="SAM" id="MobiDB-lite"/>
    </source>
</evidence>
<sequence>MDAWMRAPKDSSVKQEHKLAILVLASILHYHRNRSILSTKDSAWMLLREYNLQLVDPVTSQLLFDYLQDGPQLTVDYSAYISMPFQWRNIDFVEFLRLIRIPGESPLNASDSSPKGYRSIAHTVHQQRNWTYVQTVAEALNRLVIHYNPAHIQVLSVEIQVMSRYIPYADQMASLHRLELSCTESFGKADLDKTLLFIRTNQITFPKKGSLHIELLGNWMPTALRGEDDSRLAIYEANGCPRVMDAGHSPKFCDLLFRISSASLKVFKDVNGARTWKNGKLAKQQAFLAPGQQLRLLHLRVDEPDALSWAVNNSLGDLGTGRDEKACKLEELTLVSSFSDSLLSAANDAATGLNSTLQKISLETWNDVASNSIPRCAKMGDWVLPKLTDLKIIIKGKAVLLLGALNECCLLQTLFIATNEKRTCGLSQMDEDEAKDRLATLAPIWNLPRLISLVLKGFPALQFNYDSLRTMVDLEQLNLVAEIGAYSWANYPKLNTHVTHDPATASNTNNNSRSEETEGSPMWTDTWILPKLQRLVLYGPPSIVFSFEWLRSCPSLRVVDLVADYFRLQRVPLSWKSPSARFLPRPMESSPCSNKVDKKTHVQMPNNDNNNTKWIHQDTRPPGIQDPGVLWHSKLETLSLKGRFVISEEDLVLALAVYAPNLHRFEFPRLLEGQQKDGYRFVKAVMDAEKMKQAMFIKLRNDAEGSPSRINKLLRVCADYTLTQSDRDRLGLVYAGSEKDREGHWKISHAINVALQEVPMFVLRHQDLIAASDKHVVASVSLDDE</sequence>
<organism evidence="2 3">
    <name type="scientific">Podila minutissima</name>
    <dbReference type="NCBI Taxonomy" id="64525"/>
    <lineage>
        <taxon>Eukaryota</taxon>
        <taxon>Fungi</taxon>
        <taxon>Fungi incertae sedis</taxon>
        <taxon>Mucoromycota</taxon>
        <taxon>Mortierellomycotina</taxon>
        <taxon>Mortierellomycetes</taxon>
        <taxon>Mortierellales</taxon>
        <taxon>Mortierellaceae</taxon>
        <taxon>Podila</taxon>
    </lineage>
</organism>
<feature type="region of interest" description="Disordered" evidence="1">
    <location>
        <begin position="586"/>
        <end position="616"/>
    </location>
</feature>
<dbReference type="Proteomes" id="UP000696485">
    <property type="component" value="Unassembled WGS sequence"/>
</dbReference>
<gene>
    <name evidence="2" type="ORF">BG006_004798</name>
</gene>
<proteinExistence type="predicted"/>
<comment type="caution">
    <text evidence="2">The sequence shown here is derived from an EMBL/GenBank/DDBJ whole genome shotgun (WGS) entry which is preliminary data.</text>
</comment>
<feature type="compositionally biased region" description="Polar residues" evidence="1">
    <location>
        <begin position="603"/>
        <end position="614"/>
    </location>
</feature>
<name>A0A9P5VM53_9FUNG</name>